<comment type="subunit">
    <text evidence="7">Part of a complex composed of FtsB, FtsL and FtsQ.</text>
</comment>
<dbReference type="PANTHER" id="PTHR37485:SF1">
    <property type="entry name" value="CELL DIVISION PROTEIN FTSB"/>
    <property type="match status" value="1"/>
</dbReference>
<dbReference type="GeneID" id="93353173"/>
<comment type="function">
    <text evidence="7">Essential cell division protein. May link together the upstream cell division proteins, which are predominantly cytoplasmic, with the downstream cell division proteins, which are predominantly periplasmic.</text>
</comment>
<keyword evidence="6 7" id="KW-0131">Cell cycle</keyword>
<dbReference type="GO" id="GO:0032153">
    <property type="term" value="C:cell division site"/>
    <property type="evidence" value="ECO:0007669"/>
    <property type="project" value="UniProtKB-UniRule"/>
</dbReference>
<dbReference type="PANTHER" id="PTHR37485">
    <property type="entry name" value="CELL DIVISION PROTEIN FTSB"/>
    <property type="match status" value="1"/>
</dbReference>
<evidence type="ECO:0000313" key="9">
    <source>
        <dbReference type="Proteomes" id="UP000254927"/>
    </source>
</evidence>
<dbReference type="AlphaFoldDB" id="A0A378U055"/>
<dbReference type="InterPro" id="IPR023081">
    <property type="entry name" value="Cell_div_FtsB"/>
</dbReference>
<protein>
    <recommendedName>
        <fullName evidence="7">Cell division protein FtsB</fullName>
    </recommendedName>
</protein>
<keyword evidence="1 7" id="KW-1003">Cell membrane</keyword>
<feature type="topological domain" description="Periplasmic" evidence="7">
    <location>
        <begin position="22"/>
        <end position="92"/>
    </location>
</feature>
<accession>A0A378U055</accession>
<evidence type="ECO:0000256" key="7">
    <source>
        <dbReference type="HAMAP-Rule" id="MF_00599"/>
    </source>
</evidence>
<dbReference type="RefSeq" id="WP_049251662.1">
    <property type="nucleotide sequence ID" value="NZ_CAURIW010000010.1"/>
</dbReference>
<sequence>MKWVTLVLVSAITLFQYQLWIGKGSYHDVVVTDGKIAAQQATNANLQLRNNALSAEVADLTDGSEAITEIARVDLGYIEQGETYYRLIKRND</sequence>
<evidence type="ECO:0000256" key="2">
    <source>
        <dbReference type="ARBA" id="ARBA00022618"/>
    </source>
</evidence>
<comment type="subcellular location">
    <subcellularLocation>
        <location evidence="7">Cell inner membrane</location>
        <topology evidence="7">Single-pass type II membrane protein</topology>
    </subcellularLocation>
    <text evidence="7">Localizes to the division septum.</text>
</comment>
<dbReference type="GO" id="GO:0005886">
    <property type="term" value="C:plasma membrane"/>
    <property type="evidence" value="ECO:0007669"/>
    <property type="project" value="UniProtKB-SubCell"/>
</dbReference>
<reference evidence="8 9" key="1">
    <citation type="submission" date="2018-06" db="EMBL/GenBank/DDBJ databases">
        <authorList>
            <consortium name="Pathogen Informatics"/>
            <person name="Doyle S."/>
        </authorList>
    </citation>
    <scope>NUCLEOTIDE SEQUENCE [LARGE SCALE GENOMIC DNA]</scope>
    <source>
        <strain evidence="8 9">NCTC10660</strain>
    </source>
</reference>
<name>A0A378U055_NEIEL</name>
<keyword evidence="7" id="KW-0997">Cell inner membrane</keyword>
<dbReference type="GO" id="GO:0043093">
    <property type="term" value="P:FtsZ-dependent cytokinesis"/>
    <property type="evidence" value="ECO:0007669"/>
    <property type="project" value="UniProtKB-UniRule"/>
</dbReference>
<gene>
    <name evidence="7 8" type="primary">ftsB</name>
    <name evidence="8" type="ORF">NCTC10660_02186</name>
</gene>
<organism evidence="8 9">
    <name type="scientific">Neisseria elongata</name>
    <dbReference type="NCBI Taxonomy" id="495"/>
    <lineage>
        <taxon>Bacteria</taxon>
        <taxon>Pseudomonadati</taxon>
        <taxon>Pseudomonadota</taxon>
        <taxon>Betaproteobacteria</taxon>
        <taxon>Neisseriales</taxon>
        <taxon>Neisseriaceae</taxon>
        <taxon>Neisseria</taxon>
    </lineage>
</organism>
<dbReference type="HAMAP" id="MF_00599">
    <property type="entry name" value="FtsB"/>
    <property type="match status" value="1"/>
</dbReference>
<evidence type="ECO:0000256" key="5">
    <source>
        <dbReference type="ARBA" id="ARBA00023136"/>
    </source>
</evidence>
<keyword evidence="3 7" id="KW-0812">Transmembrane</keyword>
<dbReference type="Proteomes" id="UP000254927">
    <property type="component" value="Unassembled WGS sequence"/>
</dbReference>
<evidence type="ECO:0000256" key="3">
    <source>
        <dbReference type="ARBA" id="ARBA00022692"/>
    </source>
</evidence>
<dbReference type="EMBL" id="UGQW01000002">
    <property type="protein sequence ID" value="STZ68659.1"/>
    <property type="molecule type" value="Genomic_DNA"/>
</dbReference>
<evidence type="ECO:0000256" key="1">
    <source>
        <dbReference type="ARBA" id="ARBA00022475"/>
    </source>
</evidence>
<dbReference type="InterPro" id="IPR007060">
    <property type="entry name" value="FtsL/DivIC"/>
</dbReference>
<dbReference type="GO" id="GO:0030428">
    <property type="term" value="C:cell septum"/>
    <property type="evidence" value="ECO:0007669"/>
    <property type="project" value="TreeGrafter"/>
</dbReference>
<dbReference type="NCBIfam" id="NF002058">
    <property type="entry name" value="PRK00888.1"/>
    <property type="match status" value="1"/>
</dbReference>
<comment type="similarity">
    <text evidence="7">Belongs to the FtsB family.</text>
</comment>
<keyword evidence="5 7" id="KW-0472">Membrane</keyword>
<keyword evidence="4 7" id="KW-1133">Transmembrane helix</keyword>
<feature type="topological domain" description="Cytoplasmic" evidence="7">
    <location>
        <begin position="1"/>
        <end position="3"/>
    </location>
</feature>
<proteinExistence type="inferred from homology"/>
<dbReference type="Pfam" id="PF04977">
    <property type="entry name" value="DivIC"/>
    <property type="match status" value="1"/>
</dbReference>
<evidence type="ECO:0000256" key="6">
    <source>
        <dbReference type="ARBA" id="ARBA00023306"/>
    </source>
</evidence>
<evidence type="ECO:0000256" key="4">
    <source>
        <dbReference type="ARBA" id="ARBA00022989"/>
    </source>
</evidence>
<evidence type="ECO:0000313" key="8">
    <source>
        <dbReference type="EMBL" id="STZ68659.1"/>
    </source>
</evidence>
<keyword evidence="2 7" id="KW-0132">Cell division</keyword>